<reference evidence="2 3" key="1">
    <citation type="journal article" date="2012" name="J. Bacteriol.">
        <title>Genome Sequence of the Pattern-Forming Social Bacterium Paenibacillus dendritiformis C454 Chiral Morphotype.</title>
        <authorList>
            <person name="Sirota-Madi A."/>
            <person name="Olender T."/>
            <person name="Helman Y."/>
            <person name="Brainis I."/>
            <person name="Finkelshtein A."/>
            <person name="Roth D."/>
            <person name="Hagai E."/>
            <person name="Leshkowitz D."/>
            <person name="Brodsky L."/>
            <person name="Galatenko V."/>
            <person name="Nikolaev V."/>
            <person name="Gutnick D.L."/>
            <person name="Lancet D."/>
            <person name="Ben-Jacob E."/>
        </authorList>
    </citation>
    <scope>NUCLEOTIDE SEQUENCE [LARGE SCALE GENOMIC DNA]</scope>
    <source>
        <strain evidence="2 3">C454</strain>
    </source>
</reference>
<proteinExistence type="predicted"/>
<gene>
    <name evidence="2" type="ORF">PDENDC454_10460</name>
</gene>
<organism evidence="2 3">
    <name type="scientific">Paenibacillus dendritiformis C454</name>
    <dbReference type="NCBI Taxonomy" id="1131935"/>
    <lineage>
        <taxon>Bacteria</taxon>
        <taxon>Bacillati</taxon>
        <taxon>Bacillota</taxon>
        <taxon>Bacilli</taxon>
        <taxon>Bacillales</taxon>
        <taxon>Paenibacillaceae</taxon>
        <taxon>Paenibacillus</taxon>
    </lineage>
</organism>
<dbReference type="EMBL" id="AHKH01000022">
    <property type="protein sequence ID" value="EHQ62306.1"/>
    <property type="molecule type" value="Genomic_DNA"/>
</dbReference>
<keyword evidence="1" id="KW-0732">Signal</keyword>
<feature type="chain" id="PRO_5003591581" evidence="1">
    <location>
        <begin position="25"/>
        <end position="136"/>
    </location>
</feature>
<dbReference type="Proteomes" id="UP000003900">
    <property type="component" value="Unassembled WGS sequence"/>
</dbReference>
<evidence type="ECO:0000313" key="3">
    <source>
        <dbReference type="Proteomes" id="UP000003900"/>
    </source>
</evidence>
<accession>H3SEY7</accession>
<name>H3SEY7_9BACL</name>
<dbReference type="AlphaFoldDB" id="H3SEY7"/>
<protein>
    <submittedName>
        <fullName evidence="2">Uncharacterized protein</fullName>
    </submittedName>
</protein>
<dbReference type="RefSeq" id="WP_006676594.1">
    <property type="nucleotide sequence ID" value="NZ_AHKH01000022.1"/>
</dbReference>
<keyword evidence="3" id="KW-1185">Reference proteome</keyword>
<comment type="caution">
    <text evidence="2">The sequence shown here is derived from an EMBL/GenBank/DDBJ whole genome shotgun (WGS) entry which is preliminary data.</text>
</comment>
<evidence type="ECO:0000256" key="1">
    <source>
        <dbReference type="SAM" id="SignalP"/>
    </source>
</evidence>
<evidence type="ECO:0000313" key="2">
    <source>
        <dbReference type="EMBL" id="EHQ62306.1"/>
    </source>
</evidence>
<sequence>MKKIAKVCLMFTLCFALLAISVSAASLVSWDRSFDKDESSNSAAFSVSKGSVDLVIEKQYYDNNRLVPIVRYDLYKKSSFPWSSDKYIIGYTSNETINTPKRIDDIFTGLDSGTYYFKITNKNPSSYLVKVKGKVE</sequence>
<feature type="signal peptide" evidence="1">
    <location>
        <begin position="1"/>
        <end position="24"/>
    </location>
</feature>